<evidence type="ECO:0000256" key="1">
    <source>
        <dbReference type="ARBA" id="ARBA00022793"/>
    </source>
</evidence>
<dbReference type="AlphaFoldDB" id="A0A067F5V4"/>
<feature type="region of interest" description="Disordered" evidence="3">
    <location>
        <begin position="1"/>
        <end position="45"/>
    </location>
</feature>
<dbReference type="EMBL" id="KK784944">
    <property type="protein sequence ID" value="KDO58872.1"/>
    <property type="molecule type" value="Genomic_DNA"/>
</dbReference>
<reference evidence="4 5" key="1">
    <citation type="submission" date="2014-04" db="EMBL/GenBank/DDBJ databases">
        <authorList>
            <consortium name="International Citrus Genome Consortium"/>
            <person name="Gmitter F."/>
            <person name="Chen C."/>
            <person name="Farmerie W."/>
            <person name="Harkins T."/>
            <person name="Desany B."/>
            <person name="Mohiuddin M."/>
            <person name="Kodira C."/>
            <person name="Borodovsky M."/>
            <person name="Lomsadze A."/>
            <person name="Burns P."/>
            <person name="Jenkins J."/>
            <person name="Prochnik S."/>
            <person name="Shu S."/>
            <person name="Chapman J."/>
            <person name="Pitluck S."/>
            <person name="Schmutz J."/>
            <person name="Rokhsar D."/>
        </authorList>
    </citation>
    <scope>NUCLEOTIDE SEQUENCE</scope>
</reference>
<feature type="compositionally biased region" description="Basic residues" evidence="3">
    <location>
        <begin position="16"/>
        <end position="32"/>
    </location>
</feature>
<dbReference type="GO" id="GO:0008654">
    <property type="term" value="P:phospholipid biosynthetic process"/>
    <property type="evidence" value="ECO:0007669"/>
    <property type="project" value="InterPro"/>
</dbReference>
<sequence length="117" mass="13316">MGHGSSKEDESVSRTSRFRKKFHLHRERRRSRGNGSNSGSHHHNRVLNEEDFAGIALLTLISAEMKFKDKWLACVSLGEQTCRTAISDNTDKPIWNSEKKLLLETNGPHVARISVFE</sequence>
<keyword evidence="5" id="KW-1185">Reference proteome</keyword>
<evidence type="ECO:0000313" key="4">
    <source>
        <dbReference type="EMBL" id="KDO58872.1"/>
    </source>
</evidence>
<feature type="non-terminal residue" evidence="4">
    <location>
        <position position="117"/>
    </location>
</feature>
<protein>
    <recommendedName>
        <fullName evidence="6">C2 domain-containing protein</fullName>
    </recommendedName>
</protein>
<dbReference type="EMBL" id="KK784944">
    <property type="protein sequence ID" value="KDO58873.1"/>
    <property type="molecule type" value="Genomic_DNA"/>
</dbReference>
<proteinExistence type="predicted"/>
<keyword evidence="1" id="KW-0210">Decarboxylase</keyword>
<dbReference type="PANTHER" id="PTHR10067:SF17">
    <property type="entry name" value="PHOSPHATIDYLSERINE DECARBOXYLASE PROENZYME 2"/>
    <property type="match status" value="1"/>
</dbReference>
<evidence type="ECO:0000256" key="2">
    <source>
        <dbReference type="ARBA" id="ARBA00023239"/>
    </source>
</evidence>
<dbReference type="InterPro" id="IPR003817">
    <property type="entry name" value="PS_Dcarbxylase"/>
</dbReference>
<evidence type="ECO:0000256" key="3">
    <source>
        <dbReference type="SAM" id="MobiDB-lite"/>
    </source>
</evidence>
<keyword evidence="2" id="KW-0456">Lyase</keyword>
<dbReference type="Proteomes" id="UP000027120">
    <property type="component" value="Unassembled WGS sequence"/>
</dbReference>
<dbReference type="PANTHER" id="PTHR10067">
    <property type="entry name" value="PHOSPHATIDYLSERINE DECARBOXYLASE"/>
    <property type="match status" value="1"/>
</dbReference>
<evidence type="ECO:0008006" key="6">
    <source>
        <dbReference type="Google" id="ProtNLM"/>
    </source>
</evidence>
<organism evidence="4 5">
    <name type="scientific">Citrus sinensis</name>
    <name type="common">Sweet orange</name>
    <name type="synonym">Citrus aurantium var. sinensis</name>
    <dbReference type="NCBI Taxonomy" id="2711"/>
    <lineage>
        <taxon>Eukaryota</taxon>
        <taxon>Viridiplantae</taxon>
        <taxon>Streptophyta</taxon>
        <taxon>Embryophyta</taxon>
        <taxon>Tracheophyta</taxon>
        <taxon>Spermatophyta</taxon>
        <taxon>Magnoliopsida</taxon>
        <taxon>eudicotyledons</taxon>
        <taxon>Gunneridae</taxon>
        <taxon>Pentapetalae</taxon>
        <taxon>rosids</taxon>
        <taxon>malvids</taxon>
        <taxon>Sapindales</taxon>
        <taxon>Rutaceae</taxon>
        <taxon>Aurantioideae</taxon>
        <taxon>Citrus</taxon>
    </lineage>
</organism>
<feature type="compositionally biased region" description="Basic and acidic residues" evidence="3">
    <location>
        <begin position="1"/>
        <end position="12"/>
    </location>
</feature>
<evidence type="ECO:0000313" key="5">
    <source>
        <dbReference type="Proteomes" id="UP000027120"/>
    </source>
</evidence>
<accession>A0A067F5V4</accession>
<dbReference type="GO" id="GO:0004609">
    <property type="term" value="F:phosphatidylserine decarboxylase activity"/>
    <property type="evidence" value="ECO:0007669"/>
    <property type="project" value="InterPro"/>
</dbReference>
<dbReference type="EMBL" id="KK784944">
    <property type="protein sequence ID" value="KDO58871.1"/>
    <property type="molecule type" value="Genomic_DNA"/>
</dbReference>
<name>A0A067F5V4_CITSI</name>
<gene>
    <name evidence="4" type="ORF">CISIN_1g0073031mg</name>
</gene>